<sequence>MRFPLFIATLMFLQPSVAHAESAAGEILEDDLRGHIEILASDGFAGRKPGTIGENKTVHYIATEWRKAGLQPAAGADSWYAPVALVDRTSLSESFAFQYDNGKRVKSVRIDDDQLLLRGAKPISSLSNIPLVHLGYGNQTVEEMEPVISGKLALMFLSSRPGVNGFPGYRERKANVIAAGASGVITVIKSESRFARAARRFRTANTSLDGEGKHADMEGIIGWKAVTKLLRKVDLDAEDLRDEAKSEIFQPLLLDIYADLSAETQVRSYVSHNVIGKIAGRDPASGAVLFLGHWDHLGECGPKNADDRICNGAVDNASGISLLIETAKRLTDGKSDRDIYFLATTAEESGLLGARAFAENPSFQIDRLVAVFNADTVALAPNGKLIAVVGRGETDLDEDLEKVAAAHDRKIDKTDKANAFIKRQDAYVFLERNIPAFMITSAFSDQKRLDSYLEGRYHDASDELDDQLLLGGAVDDANFHVALGRYFGNVETYKAKNAPNSAANSAGD</sequence>
<dbReference type="InterPro" id="IPR045175">
    <property type="entry name" value="M28_fam"/>
</dbReference>
<reference evidence="10" key="1">
    <citation type="journal article" date="2019" name="Int. J. Syst. Evol. Microbiol.">
        <title>The Global Catalogue of Microorganisms (GCM) 10K type strain sequencing project: providing services to taxonomists for standard genome sequencing and annotation.</title>
        <authorList>
            <consortium name="The Broad Institute Genomics Platform"/>
            <consortium name="The Broad Institute Genome Sequencing Center for Infectious Disease"/>
            <person name="Wu L."/>
            <person name="Ma J."/>
        </authorList>
    </citation>
    <scope>NUCLEOTIDE SEQUENCE [LARGE SCALE GENOMIC DNA]</scope>
    <source>
        <strain evidence="10">JCM 14162</strain>
    </source>
</reference>
<dbReference type="EMBL" id="BAAAEM010000003">
    <property type="protein sequence ID" value="GAA0480114.1"/>
    <property type="molecule type" value="Genomic_DNA"/>
</dbReference>
<dbReference type="Gene3D" id="3.40.630.10">
    <property type="entry name" value="Zn peptidases"/>
    <property type="match status" value="1"/>
</dbReference>
<keyword evidence="6" id="KW-0862">Zinc</keyword>
<keyword evidence="4 7" id="KW-0732">Signal</keyword>
<protein>
    <submittedName>
        <fullName evidence="9">M28 family metallopeptidase</fullName>
    </submittedName>
</protein>
<evidence type="ECO:0000313" key="10">
    <source>
        <dbReference type="Proteomes" id="UP001500713"/>
    </source>
</evidence>
<gene>
    <name evidence="9" type="ORF">GCM10009096_22630</name>
</gene>
<evidence type="ECO:0000256" key="7">
    <source>
        <dbReference type="SAM" id="SignalP"/>
    </source>
</evidence>
<dbReference type="PANTHER" id="PTHR12147">
    <property type="entry name" value="METALLOPEPTIDASE M28 FAMILY MEMBER"/>
    <property type="match status" value="1"/>
</dbReference>
<evidence type="ECO:0000256" key="5">
    <source>
        <dbReference type="ARBA" id="ARBA00022801"/>
    </source>
</evidence>
<dbReference type="Proteomes" id="UP001500713">
    <property type="component" value="Unassembled WGS sequence"/>
</dbReference>
<dbReference type="InterPro" id="IPR007484">
    <property type="entry name" value="Peptidase_M28"/>
</dbReference>
<keyword evidence="1" id="KW-0031">Aminopeptidase</keyword>
<evidence type="ECO:0000313" key="9">
    <source>
        <dbReference type="EMBL" id="GAA0480114.1"/>
    </source>
</evidence>
<feature type="signal peptide" evidence="7">
    <location>
        <begin position="1"/>
        <end position="20"/>
    </location>
</feature>
<feature type="chain" id="PRO_5046301786" evidence="7">
    <location>
        <begin position="21"/>
        <end position="508"/>
    </location>
</feature>
<comment type="caution">
    <text evidence="9">The sequence shown here is derived from an EMBL/GenBank/DDBJ whole genome shotgun (WGS) entry which is preliminary data.</text>
</comment>
<accession>A0ABP3KLF9</accession>
<keyword evidence="2" id="KW-0645">Protease</keyword>
<evidence type="ECO:0000256" key="2">
    <source>
        <dbReference type="ARBA" id="ARBA00022670"/>
    </source>
</evidence>
<evidence type="ECO:0000256" key="1">
    <source>
        <dbReference type="ARBA" id="ARBA00022438"/>
    </source>
</evidence>
<name>A0ABP3KLF9_9SPHN</name>
<keyword evidence="3" id="KW-0479">Metal-binding</keyword>
<evidence type="ECO:0000256" key="4">
    <source>
        <dbReference type="ARBA" id="ARBA00022729"/>
    </source>
</evidence>
<dbReference type="PANTHER" id="PTHR12147:SF56">
    <property type="entry name" value="AMINOPEPTIDASE YDR415C-RELATED"/>
    <property type="match status" value="1"/>
</dbReference>
<feature type="domain" description="Peptidase M28" evidence="8">
    <location>
        <begin position="273"/>
        <end position="465"/>
    </location>
</feature>
<proteinExistence type="predicted"/>
<evidence type="ECO:0000256" key="3">
    <source>
        <dbReference type="ARBA" id="ARBA00022723"/>
    </source>
</evidence>
<keyword evidence="5" id="KW-0378">Hydrolase</keyword>
<dbReference type="Pfam" id="PF04389">
    <property type="entry name" value="Peptidase_M28"/>
    <property type="match status" value="1"/>
</dbReference>
<evidence type="ECO:0000259" key="8">
    <source>
        <dbReference type="Pfam" id="PF04389"/>
    </source>
</evidence>
<evidence type="ECO:0000256" key="6">
    <source>
        <dbReference type="ARBA" id="ARBA00022833"/>
    </source>
</evidence>
<organism evidence="9 10">
    <name type="scientific">Parasphingorhabdus litoris</name>
    <dbReference type="NCBI Taxonomy" id="394733"/>
    <lineage>
        <taxon>Bacteria</taxon>
        <taxon>Pseudomonadati</taxon>
        <taxon>Pseudomonadota</taxon>
        <taxon>Alphaproteobacteria</taxon>
        <taxon>Sphingomonadales</taxon>
        <taxon>Sphingomonadaceae</taxon>
        <taxon>Parasphingorhabdus</taxon>
    </lineage>
</organism>
<keyword evidence="10" id="KW-1185">Reference proteome</keyword>
<dbReference type="SUPFAM" id="SSF53187">
    <property type="entry name" value="Zn-dependent exopeptidases"/>
    <property type="match status" value="1"/>
</dbReference>